<name>A0A0A9FAP0_ARUDO</name>
<evidence type="ECO:0000256" key="1">
    <source>
        <dbReference type="SAM" id="MobiDB-lite"/>
    </source>
</evidence>
<dbReference type="AlphaFoldDB" id="A0A0A9FAP0"/>
<sequence>MSPWTAMPSSEEIEEEREYVGVDGEAEALEQKTFIESIARVSSLFRVARIRKESPTMVYCLWNEMSDICRE</sequence>
<accession>A0A0A9FAP0</accession>
<evidence type="ECO:0000313" key="2">
    <source>
        <dbReference type="EMBL" id="JAE05343.1"/>
    </source>
</evidence>
<organism evidence="2">
    <name type="scientific">Arundo donax</name>
    <name type="common">Giant reed</name>
    <name type="synonym">Donax arundinaceus</name>
    <dbReference type="NCBI Taxonomy" id="35708"/>
    <lineage>
        <taxon>Eukaryota</taxon>
        <taxon>Viridiplantae</taxon>
        <taxon>Streptophyta</taxon>
        <taxon>Embryophyta</taxon>
        <taxon>Tracheophyta</taxon>
        <taxon>Spermatophyta</taxon>
        <taxon>Magnoliopsida</taxon>
        <taxon>Liliopsida</taxon>
        <taxon>Poales</taxon>
        <taxon>Poaceae</taxon>
        <taxon>PACMAD clade</taxon>
        <taxon>Arundinoideae</taxon>
        <taxon>Arundineae</taxon>
        <taxon>Arundo</taxon>
    </lineage>
</organism>
<proteinExistence type="predicted"/>
<feature type="region of interest" description="Disordered" evidence="1">
    <location>
        <begin position="1"/>
        <end position="20"/>
    </location>
</feature>
<protein>
    <submittedName>
        <fullName evidence="2">Uncharacterized protein</fullName>
    </submittedName>
</protein>
<reference evidence="2" key="2">
    <citation type="journal article" date="2015" name="Data Brief">
        <title>Shoot transcriptome of the giant reed, Arundo donax.</title>
        <authorList>
            <person name="Barrero R.A."/>
            <person name="Guerrero F.D."/>
            <person name="Moolhuijzen P."/>
            <person name="Goolsby J.A."/>
            <person name="Tidwell J."/>
            <person name="Bellgard S.E."/>
            <person name="Bellgard M.I."/>
        </authorList>
    </citation>
    <scope>NUCLEOTIDE SEQUENCE</scope>
    <source>
        <tissue evidence="2">Shoot tissue taken approximately 20 cm above the soil surface</tissue>
    </source>
</reference>
<dbReference type="EMBL" id="GBRH01192553">
    <property type="protein sequence ID" value="JAE05343.1"/>
    <property type="molecule type" value="Transcribed_RNA"/>
</dbReference>
<reference evidence="2" key="1">
    <citation type="submission" date="2014-09" db="EMBL/GenBank/DDBJ databases">
        <authorList>
            <person name="Magalhaes I.L.F."/>
            <person name="Oliveira U."/>
            <person name="Santos F.R."/>
            <person name="Vidigal T.H.D.A."/>
            <person name="Brescovit A.D."/>
            <person name="Santos A.J."/>
        </authorList>
    </citation>
    <scope>NUCLEOTIDE SEQUENCE</scope>
    <source>
        <tissue evidence="2">Shoot tissue taken approximately 20 cm above the soil surface</tissue>
    </source>
</reference>